<organism evidence="2 3">
    <name type="scientific">Virgisporangium ochraceum</name>
    <dbReference type="NCBI Taxonomy" id="65505"/>
    <lineage>
        <taxon>Bacteria</taxon>
        <taxon>Bacillati</taxon>
        <taxon>Actinomycetota</taxon>
        <taxon>Actinomycetes</taxon>
        <taxon>Micromonosporales</taxon>
        <taxon>Micromonosporaceae</taxon>
        <taxon>Virgisporangium</taxon>
    </lineage>
</organism>
<dbReference type="EMBL" id="BOPH01000007">
    <property type="protein sequence ID" value="GIJ65656.1"/>
    <property type="molecule type" value="Genomic_DNA"/>
</dbReference>
<keyword evidence="3" id="KW-1185">Reference proteome</keyword>
<accession>A0A8J3ZKY5</accession>
<keyword evidence="1" id="KW-1133">Transmembrane helix</keyword>
<name>A0A8J3ZKY5_9ACTN</name>
<evidence type="ECO:0000256" key="1">
    <source>
        <dbReference type="SAM" id="Phobius"/>
    </source>
</evidence>
<dbReference type="Pfam" id="PF19744">
    <property type="entry name" value="DUF6232"/>
    <property type="match status" value="1"/>
</dbReference>
<proteinExistence type="predicted"/>
<gene>
    <name evidence="2" type="ORF">Voc01_005730</name>
</gene>
<feature type="transmembrane region" description="Helical" evidence="1">
    <location>
        <begin position="40"/>
        <end position="59"/>
    </location>
</feature>
<dbReference type="AlphaFoldDB" id="A0A8J3ZKY5"/>
<evidence type="ECO:0000313" key="2">
    <source>
        <dbReference type="EMBL" id="GIJ65656.1"/>
    </source>
</evidence>
<comment type="caution">
    <text evidence="2">The sequence shown here is derived from an EMBL/GenBank/DDBJ whole genome shotgun (WGS) entry which is preliminary data.</text>
</comment>
<protein>
    <submittedName>
        <fullName evidence="2">Uncharacterized protein</fullName>
    </submittedName>
</protein>
<feature type="transmembrane region" description="Helical" evidence="1">
    <location>
        <begin position="12"/>
        <end position="34"/>
    </location>
</feature>
<keyword evidence="1" id="KW-0472">Membrane</keyword>
<keyword evidence="1" id="KW-0812">Transmembrane</keyword>
<sequence length="105" mass="11528">MVRVRTASGMPVLRQVWPAAVAAGALIASGAYGMHHGAPPPLFTLLTALLTANVVLTICRRRVRPTNELWAVVGDKHVCMYRTTNIQVFGQVRRAVIRAREAQRP</sequence>
<dbReference type="InterPro" id="IPR045629">
    <property type="entry name" value="DUF6232"/>
</dbReference>
<reference evidence="2" key="1">
    <citation type="submission" date="2021-01" db="EMBL/GenBank/DDBJ databases">
        <title>Whole genome shotgun sequence of Virgisporangium ochraceum NBRC 16418.</title>
        <authorList>
            <person name="Komaki H."/>
            <person name="Tamura T."/>
        </authorList>
    </citation>
    <scope>NUCLEOTIDE SEQUENCE</scope>
    <source>
        <strain evidence="2">NBRC 16418</strain>
    </source>
</reference>
<evidence type="ECO:0000313" key="3">
    <source>
        <dbReference type="Proteomes" id="UP000635606"/>
    </source>
</evidence>
<dbReference type="Proteomes" id="UP000635606">
    <property type="component" value="Unassembled WGS sequence"/>
</dbReference>